<dbReference type="SMART" id="SM00380">
    <property type="entry name" value="AP2"/>
    <property type="match status" value="1"/>
</dbReference>
<evidence type="ECO:0000313" key="13">
    <source>
        <dbReference type="Proteomes" id="UP000295252"/>
    </source>
</evidence>
<feature type="compositionally biased region" description="Polar residues" evidence="10">
    <location>
        <begin position="471"/>
        <end position="482"/>
    </location>
</feature>
<dbReference type="PROSITE" id="PS51032">
    <property type="entry name" value="AP2_ERF"/>
    <property type="match status" value="1"/>
</dbReference>
<keyword evidence="8" id="KW-0539">Nucleus</keyword>
<dbReference type="GO" id="GO:0005634">
    <property type="term" value="C:nucleus"/>
    <property type="evidence" value="ECO:0007669"/>
    <property type="project" value="UniProtKB-SubCell"/>
</dbReference>
<keyword evidence="6" id="KW-0010">Activator</keyword>
<dbReference type="OrthoDB" id="771648at2759"/>
<accession>A0A068V2H9</accession>
<evidence type="ECO:0000256" key="10">
    <source>
        <dbReference type="SAM" id="MobiDB-lite"/>
    </source>
</evidence>
<evidence type="ECO:0000256" key="5">
    <source>
        <dbReference type="ARBA" id="ARBA00023125"/>
    </source>
</evidence>
<feature type="region of interest" description="Disordered" evidence="10">
    <location>
        <begin position="449"/>
        <end position="493"/>
    </location>
</feature>
<feature type="compositionally biased region" description="Low complexity" evidence="10">
    <location>
        <begin position="393"/>
        <end position="403"/>
    </location>
</feature>
<feature type="domain" description="AP2/ERF" evidence="11">
    <location>
        <begin position="249"/>
        <end position="306"/>
    </location>
</feature>
<protein>
    <recommendedName>
        <fullName evidence="11">AP2/ERF domain-containing protein</fullName>
    </recommendedName>
</protein>
<evidence type="ECO:0000256" key="2">
    <source>
        <dbReference type="ARBA" id="ARBA00022745"/>
    </source>
</evidence>
<proteinExistence type="inferred from homology"/>
<evidence type="ECO:0000313" key="12">
    <source>
        <dbReference type="EMBL" id="CDP14752.1"/>
    </source>
</evidence>
<dbReference type="PANTHER" id="PTHR31657:SF19">
    <property type="entry name" value="ETHYLENE-RESPONSIVE TRANSCRIPTION FACTOR ERF053"/>
    <property type="match status" value="1"/>
</dbReference>
<dbReference type="GO" id="GO:0009873">
    <property type="term" value="P:ethylene-activated signaling pathway"/>
    <property type="evidence" value="ECO:0007669"/>
    <property type="project" value="UniProtKB-KW"/>
</dbReference>
<keyword evidence="13" id="KW-1185">Reference proteome</keyword>
<evidence type="ECO:0000256" key="8">
    <source>
        <dbReference type="ARBA" id="ARBA00023242"/>
    </source>
</evidence>
<feature type="region of interest" description="Disordered" evidence="10">
    <location>
        <begin position="1"/>
        <end position="35"/>
    </location>
</feature>
<evidence type="ECO:0000256" key="4">
    <source>
        <dbReference type="ARBA" id="ARBA00023015"/>
    </source>
</evidence>
<dbReference type="PRINTS" id="PR00367">
    <property type="entry name" value="ETHRSPELEMNT"/>
</dbReference>
<keyword evidence="3" id="KW-0611">Plant defense</keyword>
<feature type="compositionally biased region" description="Basic and acidic residues" evidence="10">
    <location>
        <begin position="18"/>
        <end position="35"/>
    </location>
</feature>
<dbReference type="InterPro" id="IPR036955">
    <property type="entry name" value="AP2/ERF_dom_sf"/>
</dbReference>
<dbReference type="InterPro" id="IPR051758">
    <property type="entry name" value="ERF/AP2-like"/>
</dbReference>
<evidence type="ECO:0000256" key="3">
    <source>
        <dbReference type="ARBA" id="ARBA00022821"/>
    </source>
</evidence>
<dbReference type="STRING" id="49390.A0A068V2H9"/>
<name>A0A068V2H9_COFCA</name>
<dbReference type="InterPro" id="IPR001471">
    <property type="entry name" value="AP2/ERF_dom"/>
</dbReference>
<dbReference type="GO" id="GO:0003700">
    <property type="term" value="F:DNA-binding transcription factor activity"/>
    <property type="evidence" value="ECO:0007669"/>
    <property type="project" value="InterPro"/>
</dbReference>
<feature type="region of interest" description="Disordered" evidence="10">
    <location>
        <begin position="368"/>
        <end position="403"/>
    </location>
</feature>
<dbReference type="Proteomes" id="UP000295252">
    <property type="component" value="Chromosome VII"/>
</dbReference>
<evidence type="ECO:0000256" key="7">
    <source>
        <dbReference type="ARBA" id="ARBA00023163"/>
    </source>
</evidence>
<keyword evidence="7" id="KW-0804">Transcription</keyword>
<evidence type="ECO:0000256" key="9">
    <source>
        <dbReference type="ARBA" id="ARBA00024343"/>
    </source>
</evidence>
<gene>
    <name evidence="12" type="ORF">GSCOC_T00042199001</name>
</gene>
<dbReference type="GO" id="GO:0000976">
    <property type="term" value="F:transcription cis-regulatory region binding"/>
    <property type="evidence" value="ECO:0007669"/>
    <property type="project" value="UniProtKB-ARBA"/>
</dbReference>
<feature type="region of interest" description="Disordered" evidence="10">
    <location>
        <begin position="314"/>
        <end position="354"/>
    </location>
</feature>
<organism evidence="12 13">
    <name type="scientific">Coffea canephora</name>
    <name type="common">Robusta coffee</name>
    <dbReference type="NCBI Taxonomy" id="49390"/>
    <lineage>
        <taxon>Eukaryota</taxon>
        <taxon>Viridiplantae</taxon>
        <taxon>Streptophyta</taxon>
        <taxon>Embryophyta</taxon>
        <taxon>Tracheophyta</taxon>
        <taxon>Spermatophyta</taxon>
        <taxon>Magnoliopsida</taxon>
        <taxon>eudicotyledons</taxon>
        <taxon>Gunneridae</taxon>
        <taxon>Pentapetalae</taxon>
        <taxon>asterids</taxon>
        <taxon>lamiids</taxon>
        <taxon>Gentianales</taxon>
        <taxon>Rubiaceae</taxon>
        <taxon>Ixoroideae</taxon>
        <taxon>Gardenieae complex</taxon>
        <taxon>Bertiereae - Coffeeae clade</taxon>
        <taxon>Coffeeae</taxon>
        <taxon>Coffea</taxon>
    </lineage>
</organism>
<reference evidence="13" key="1">
    <citation type="journal article" date="2014" name="Science">
        <title>The coffee genome provides insight into the convergent evolution of caffeine biosynthesis.</title>
        <authorList>
            <person name="Denoeud F."/>
            <person name="Carretero-Paulet L."/>
            <person name="Dereeper A."/>
            <person name="Droc G."/>
            <person name="Guyot R."/>
            <person name="Pietrella M."/>
            <person name="Zheng C."/>
            <person name="Alberti A."/>
            <person name="Anthony F."/>
            <person name="Aprea G."/>
            <person name="Aury J.M."/>
            <person name="Bento P."/>
            <person name="Bernard M."/>
            <person name="Bocs S."/>
            <person name="Campa C."/>
            <person name="Cenci A."/>
            <person name="Combes M.C."/>
            <person name="Crouzillat D."/>
            <person name="Da Silva C."/>
            <person name="Daddiego L."/>
            <person name="De Bellis F."/>
            <person name="Dussert S."/>
            <person name="Garsmeur O."/>
            <person name="Gayraud T."/>
            <person name="Guignon V."/>
            <person name="Jahn K."/>
            <person name="Jamilloux V."/>
            <person name="Joet T."/>
            <person name="Labadie K."/>
            <person name="Lan T."/>
            <person name="Leclercq J."/>
            <person name="Lepelley M."/>
            <person name="Leroy T."/>
            <person name="Li L.T."/>
            <person name="Librado P."/>
            <person name="Lopez L."/>
            <person name="Munoz A."/>
            <person name="Noel B."/>
            <person name="Pallavicini A."/>
            <person name="Perrotta G."/>
            <person name="Poncet V."/>
            <person name="Pot D."/>
            <person name="Priyono X."/>
            <person name="Rigoreau M."/>
            <person name="Rouard M."/>
            <person name="Rozas J."/>
            <person name="Tranchant-Dubreuil C."/>
            <person name="VanBuren R."/>
            <person name="Zhang Q."/>
            <person name="Andrade A.C."/>
            <person name="Argout X."/>
            <person name="Bertrand B."/>
            <person name="de Kochko A."/>
            <person name="Graziosi G."/>
            <person name="Henry R.J."/>
            <person name="Jayarama X."/>
            <person name="Ming R."/>
            <person name="Nagai C."/>
            <person name="Rounsley S."/>
            <person name="Sankoff D."/>
            <person name="Giuliano G."/>
            <person name="Albert V.A."/>
            <person name="Wincker P."/>
            <person name="Lashermes P."/>
        </authorList>
    </citation>
    <scope>NUCLEOTIDE SEQUENCE [LARGE SCALE GENOMIC DNA]</scope>
    <source>
        <strain evidence="13">cv. DH200-94</strain>
    </source>
</reference>
<dbReference type="Pfam" id="PF00847">
    <property type="entry name" value="AP2"/>
    <property type="match status" value="1"/>
</dbReference>
<feature type="compositionally biased region" description="Low complexity" evidence="10">
    <location>
        <begin position="81"/>
        <end position="100"/>
    </location>
</feature>
<dbReference type="Gramene" id="CDP14752">
    <property type="protein sequence ID" value="CDP14752"/>
    <property type="gene ID" value="GSCOC_T00042199001"/>
</dbReference>
<dbReference type="AlphaFoldDB" id="A0A068V2H9"/>
<feature type="compositionally biased region" description="Low complexity" evidence="10">
    <location>
        <begin position="317"/>
        <end position="329"/>
    </location>
</feature>
<feature type="region of interest" description="Disordered" evidence="10">
    <location>
        <begin position="54"/>
        <end position="125"/>
    </location>
</feature>
<comment type="similarity">
    <text evidence="9">Belongs to the AP2/ERF transcription factor family. ERF subfamily.</text>
</comment>
<comment type="subcellular location">
    <subcellularLocation>
        <location evidence="1">Nucleus</location>
    </subcellularLocation>
</comment>
<dbReference type="EMBL" id="HG739175">
    <property type="protein sequence ID" value="CDP14752.1"/>
    <property type="molecule type" value="Genomic_DNA"/>
</dbReference>
<evidence type="ECO:0000256" key="1">
    <source>
        <dbReference type="ARBA" id="ARBA00004123"/>
    </source>
</evidence>
<keyword evidence="2" id="KW-0936">Ethylene signaling pathway</keyword>
<evidence type="ECO:0000256" key="6">
    <source>
        <dbReference type="ARBA" id="ARBA00023159"/>
    </source>
</evidence>
<dbReference type="SUPFAM" id="SSF54171">
    <property type="entry name" value="DNA-binding domain"/>
    <property type="match status" value="1"/>
</dbReference>
<dbReference type="GO" id="GO:0006952">
    <property type="term" value="P:defense response"/>
    <property type="evidence" value="ECO:0007669"/>
    <property type="project" value="UniProtKB-KW"/>
</dbReference>
<sequence length="493" mass="55227">MNIFVSMASPKNSGKSKKYVEESQHLAGMEWDRDRRGQGIREFDLSLERQQQWRPVFDEASMENRPFKKIKSPERQDPFHQSSSSLAQQTSQPSLSLTPPYDSRGSNPLAFPSPSPSSSSSRHVFPFAFDGTQQSLESLQHLRAHTFDRNQQNTVPLFHPLQQNEQQMISFAPHYHHHQQQQQQGFAFPPYFAGDAAAGSQHQQQQLLQYWSDALSPRGRMMMMNRLGQGQDPRTLFRPPIQPINTTKLYRGVRQRHWGKWVAEIRLPRNRTRLWLGTFDTAEDAALAYDREAFKLRGENARLNFPELFLGKEKAESSSVAGPDSSASDPPTPHDNSASRSGDQPQQPDQAPEGLNMDVYIPELPAAALMGDNPDDDSGLGSSEVTASDEVPAFAESSSAAAEGALHPQSSELVWGEMADAWFNSIPAGWGPGSPVWDDLDSSNNLMLPPDLPFVNLHQQSSHDSDSQRQLDNAASSSSTSYPVRPFFWKDRE</sequence>
<dbReference type="InParanoid" id="A0A068V2H9"/>
<dbReference type="Gene3D" id="3.30.730.10">
    <property type="entry name" value="AP2/ERF domain"/>
    <property type="match status" value="1"/>
</dbReference>
<dbReference type="OMA" id="WQQSSMS"/>
<dbReference type="PhylomeDB" id="A0A068V2H9"/>
<dbReference type="PANTHER" id="PTHR31657">
    <property type="entry name" value="ETHYLENE-RESPONSIVE TRANSCRIPTION FACTOR ERF061"/>
    <property type="match status" value="1"/>
</dbReference>
<feature type="compositionally biased region" description="Polar residues" evidence="10">
    <location>
        <begin position="336"/>
        <end position="349"/>
    </location>
</feature>
<dbReference type="FunFam" id="3.30.730.10:FF:000001">
    <property type="entry name" value="Ethylene-responsive transcription factor 2"/>
    <property type="match status" value="1"/>
</dbReference>
<dbReference type="InterPro" id="IPR016177">
    <property type="entry name" value="DNA-bd_dom_sf"/>
</dbReference>
<dbReference type="FunCoup" id="A0A068V2H9">
    <property type="interactions" value="69"/>
</dbReference>
<keyword evidence="4" id="KW-0805">Transcription regulation</keyword>
<keyword evidence="5" id="KW-0238">DNA-binding</keyword>
<dbReference type="CDD" id="cd00018">
    <property type="entry name" value="AP2"/>
    <property type="match status" value="1"/>
</dbReference>
<evidence type="ECO:0000259" key="11">
    <source>
        <dbReference type="PROSITE" id="PS51032"/>
    </source>
</evidence>